<feature type="domain" description="CS" evidence="3">
    <location>
        <begin position="16"/>
        <end position="104"/>
    </location>
</feature>
<dbReference type="InterPro" id="IPR008978">
    <property type="entry name" value="HSP20-like_chaperone"/>
</dbReference>
<dbReference type="InterPro" id="IPR007052">
    <property type="entry name" value="CS_dom"/>
</dbReference>
<keyword evidence="5" id="KW-1185">Reference proteome</keyword>
<comment type="similarity">
    <text evidence="1">Belongs to the p23/wos2 family.</text>
</comment>
<sequence>MTQSQDMNGKGDAEVTHPAPTLWAQRKDVVFLTFKIESCKTPQVSFEKDKVTFTGTDHSTVTHYANTIEMNDEIKPEGCIWAKKGLGIECTLQKKNIGFWPRLTKDKAKIHWLRVDFNKWKDEDDSSDDEGRQEEPDLSNLMAQMGGGAGGIPDMGDLPDDEEVDSDDEDLPDLEDNVDKEDKPESA</sequence>
<organism evidence="4 5">
    <name type="scientific">Clavelina lepadiformis</name>
    <name type="common">Light-bulb sea squirt</name>
    <name type="synonym">Ascidia lepadiformis</name>
    <dbReference type="NCBI Taxonomy" id="159417"/>
    <lineage>
        <taxon>Eukaryota</taxon>
        <taxon>Metazoa</taxon>
        <taxon>Chordata</taxon>
        <taxon>Tunicata</taxon>
        <taxon>Ascidiacea</taxon>
        <taxon>Aplousobranchia</taxon>
        <taxon>Clavelinidae</taxon>
        <taxon>Clavelina</taxon>
    </lineage>
</organism>
<proteinExistence type="inferred from homology"/>
<feature type="compositionally biased region" description="Acidic residues" evidence="2">
    <location>
        <begin position="157"/>
        <end position="179"/>
    </location>
</feature>
<dbReference type="PROSITE" id="PS51203">
    <property type="entry name" value="CS"/>
    <property type="match status" value="1"/>
</dbReference>
<dbReference type="InterPro" id="IPR045250">
    <property type="entry name" value="p23-like"/>
</dbReference>
<evidence type="ECO:0000313" key="5">
    <source>
        <dbReference type="Proteomes" id="UP001642483"/>
    </source>
</evidence>
<evidence type="ECO:0000313" key="4">
    <source>
        <dbReference type="EMBL" id="CAK8694899.1"/>
    </source>
</evidence>
<evidence type="ECO:0000256" key="1">
    <source>
        <dbReference type="ARBA" id="ARBA00025733"/>
    </source>
</evidence>
<evidence type="ECO:0000256" key="2">
    <source>
        <dbReference type="SAM" id="MobiDB-lite"/>
    </source>
</evidence>
<gene>
    <name evidence="4" type="ORF">CVLEPA_LOCUS28226</name>
</gene>
<evidence type="ECO:0000259" key="3">
    <source>
        <dbReference type="PROSITE" id="PS51203"/>
    </source>
</evidence>
<accession>A0ABP0GT43</accession>
<feature type="region of interest" description="Disordered" evidence="2">
    <location>
        <begin position="121"/>
        <end position="187"/>
    </location>
</feature>
<reference evidence="4 5" key="1">
    <citation type="submission" date="2024-02" db="EMBL/GenBank/DDBJ databases">
        <authorList>
            <person name="Daric V."/>
            <person name="Darras S."/>
        </authorList>
    </citation>
    <scope>NUCLEOTIDE SEQUENCE [LARGE SCALE GENOMIC DNA]</scope>
</reference>
<dbReference type="CDD" id="cd06465">
    <property type="entry name" value="p23_hB-ind1_like"/>
    <property type="match status" value="1"/>
</dbReference>
<dbReference type="PANTHER" id="PTHR22932:SF1">
    <property type="entry name" value="CO-CHAPERONE PROTEIN DAF-41"/>
    <property type="match status" value="1"/>
</dbReference>
<dbReference type="Pfam" id="PF04969">
    <property type="entry name" value="CS"/>
    <property type="match status" value="1"/>
</dbReference>
<dbReference type="Gene3D" id="2.60.40.790">
    <property type="match status" value="1"/>
</dbReference>
<dbReference type="EMBL" id="CAWYQH010000141">
    <property type="protein sequence ID" value="CAK8694899.1"/>
    <property type="molecule type" value="Genomic_DNA"/>
</dbReference>
<dbReference type="Proteomes" id="UP001642483">
    <property type="component" value="Unassembled WGS sequence"/>
</dbReference>
<name>A0ABP0GT43_CLALP</name>
<dbReference type="PANTHER" id="PTHR22932">
    <property type="entry name" value="TELOMERASE-BINDING PROTEIN P23 HSP90 CO-CHAPERONE"/>
    <property type="match status" value="1"/>
</dbReference>
<comment type="caution">
    <text evidence="4">The sequence shown here is derived from an EMBL/GenBank/DDBJ whole genome shotgun (WGS) entry which is preliminary data.</text>
</comment>
<protein>
    <recommendedName>
        <fullName evidence="3">CS domain-containing protein</fullName>
    </recommendedName>
</protein>
<dbReference type="SUPFAM" id="SSF49764">
    <property type="entry name" value="HSP20-like chaperones"/>
    <property type="match status" value="1"/>
</dbReference>